<feature type="region of interest" description="Disordered" evidence="1">
    <location>
        <begin position="674"/>
        <end position="699"/>
    </location>
</feature>
<sequence>MSGMASMSFLLLLLSGVVVNALRETRAQEHQSSGGTWFSKCRSSKCSNQTFDVGGEDGGSIQLQDCEVRLHEPVEIGGTDMCEETCSVPYSGETKSVKVVRESGHGEQQCRFQEAHGFCTGKCCTAKCSNQAYEPKADGITWQFTDCRPAGEGSQSLMRVYKGDLHGEFPTCAETCTVLHSGEQVEVLRLSGLVSPKQPHCELKEPGLQETAMEFVDQLEKKALTITNGKWSLLPLMRGDVVASFLKQVERGVLKPEFEASEGHGYSREISQEAQHVAIIGDLHGQLFNLLAYLLNIQTVHKDKGFRRLEGSSLLFCDPQIQYVFMGDYVDRGERGVELLLLLLAYKARCPQGLILLQGNHETPDMWGKYGFGKELRHKLAIGRNHIVKVVELLPYVAVAPGKFMALHGGISPRMVQSCAGKAGHFGDCLDAGTAQTTVWADPHDGRGWIASPRGPEIYKFGMDVAKLFLQSNDLKAIFRGHEQVQTGYTAKELDGYIVATVFSAADYVGLFCEGGRIPSFDREMFSYPGEGNEGAYVNFDLAEGAIHNVRMSGSVTRQLAARFTGATCRYSLLQGGTSTNARKSGLDRFIRESHERLAESNSSCSLSEAEAQSFKENVRNILTSSKDQEDQEFEARKLVDLQGEALVHGEVEMCKSRKKDLITLEVYNALRGPDEDILEKDIQTREHEESELEDESTP</sequence>
<feature type="chain" id="PRO_5032532619" evidence="2">
    <location>
        <begin position="22"/>
        <end position="699"/>
    </location>
</feature>
<dbReference type="OrthoDB" id="406944at2759"/>
<keyword evidence="2" id="KW-0732">Signal</keyword>
<dbReference type="EMBL" id="CAJNDS010002141">
    <property type="protein sequence ID" value="CAE7348705.1"/>
    <property type="molecule type" value="Genomic_DNA"/>
</dbReference>
<feature type="compositionally biased region" description="Acidic residues" evidence="1">
    <location>
        <begin position="690"/>
        <end position="699"/>
    </location>
</feature>
<evidence type="ECO:0000256" key="2">
    <source>
        <dbReference type="SAM" id="SignalP"/>
    </source>
</evidence>
<dbReference type="InterPro" id="IPR006186">
    <property type="entry name" value="Ser/Thr-sp_prot-phosphatase"/>
</dbReference>
<accession>A0A812PUW8</accession>
<protein>
    <submittedName>
        <fullName evidence="4">PP1 protein</fullName>
    </submittedName>
</protein>
<dbReference type="CDD" id="cd00144">
    <property type="entry name" value="MPP_PPP_family"/>
    <property type="match status" value="1"/>
</dbReference>
<evidence type="ECO:0000256" key="1">
    <source>
        <dbReference type="SAM" id="MobiDB-lite"/>
    </source>
</evidence>
<gene>
    <name evidence="4" type="primary">PP1</name>
    <name evidence="4" type="ORF">SNAT2548_LOCUS18316</name>
</gene>
<dbReference type="InterPro" id="IPR029052">
    <property type="entry name" value="Metallo-depent_PP-like"/>
</dbReference>
<dbReference type="InterPro" id="IPR050341">
    <property type="entry name" value="PP1_catalytic_subunit"/>
</dbReference>
<dbReference type="GO" id="GO:0004722">
    <property type="term" value="F:protein serine/threonine phosphatase activity"/>
    <property type="evidence" value="ECO:0007669"/>
    <property type="project" value="TreeGrafter"/>
</dbReference>
<dbReference type="AlphaFoldDB" id="A0A812PUW8"/>
<organism evidence="4 5">
    <name type="scientific">Symbiodinium natans</name>
    <dbReference type="NCBI Taxonomy" id="878477"/>
    <lineage>
        <taxon>Eukaryota</taxon>
        <taxon>Sar</taxon>
        <taxon>Alveolata</taxon>
        <taxon>Dinophyceae</taxon>
        <taxon>Suessiales</taxon>
        <taxon>Symbiodiniaceae</taxon>
        <taxon>Symbiodinium</taxon>
    </lineage>
</organism>
<dbReference type="GO" id="GO:0005737">
    <property type="term" value="C:cytoplasm"/>
    <property type="evidence" value="ECO:0007669"/>
    <property type="project" value="TreeGrafter"/>
</dbReference>
<dbReference type="SUPFAM" id="SSF56300">
    <property type="entry name" value="Metallo-dependent phosphatases"/>
    <property type="match status" value="1"/>
</dbReference>
<dbReference type="PANTHER" id="PTHR11668:SF496">
    <property type="entry name" value="SERINE_THREONINE-PROTEIN PHOSPHATASE"/>
    <property type="match status" value="1"/>
</dbReference>
<dbReference type="PRINTS" id="PR00114">
    <property type="entry name" value="STPHPHTASE"/>
</dbReference>
<dbReference type="PANTHER" id="PTHR11668">
    <property type="entry name" value="SERINE/THREONINE PROTEIN PHOSPHATASE"/>
    <property type="match status" value="1"/>
</dbReference>
<evidence type="ECO:0000259" key="3">
    <source>
        <dbReference type="SMART" id="SM00156"/>
    </source>
</evidence>
<proteinExistence type="predicted"/>
<dbReference type="SMART" id="SM00156">
    <property type="entry name" value="PP2Ac"/>
    <property type="match status" value="1"/>
</dbReference>
<feature type="domain" description="Serine/threonine specific protein phosphatases" evidence="3">
    <location>
        <begin position="237"/>
        <end position="525"/>
    </location>
</feature>
<dbReference type="Proteomes" id="UP000604046">
    <property type="component" value="Unassembled WGS sequence"/>
</dbReference>
<evidence type="ECO:0000313" key="5">
    <source>
        <dbReference type="Proteomes" id="UP000604046"/>
    </source>
</evidence>
<name>A0A812PUW8_9DINO</name>
<dbReference type="Gene3D" id="3.60.21.10">
    <property type="match status" value="1"/>
</dbReference>
<dbReference type="InterPro" id="IPR004843">
    <property type="entry name" value="Calcineurin-like_PHP"/>
</dbReference>
<feature type="compositionally biased region" description="Basic and acidic residues" evidence="1">
    <location>
        <begin position="680"/>
        <end position="689"/>
    </location>
</feature>
<feature type="signal peptide" evidence="2">
    <location>
        <begin position="1"/>
        <end position="21"/>
    </location>
</feature>
<evidence type="ECO:0000313" key="4">
    <source>
        <dbReference type="EMBL" id="CAE7348705.1"/>
    </source>
</evidence>
<comment type="caution">
    <text evidence="4">The sequence shown here is derived from an EMBL/GenBank/DDBJ whole genome shotgun (WGS) entry which is preliminary data.</text>
</comment>
<keyword evidence="5" id="KW-1185">Reference proteome</keyword>
<dbReference type="Pfam" id="PF00149">
    <property type="entry name" value="Metallophos"/>
    <property type="match status" value="1"/>
</dbReference>
<reference evidence="4" key="1">
    <citation type="submission" date="2021-02" db="EMBL/GenBank/DDBJ databases">
        <authorList>
            <person name="Dougan E. K."/>
            <person name="Rhodes N."/>
            <person name="Thang M."/>
            <person name="Chan C."/>
        </authorList>
    </citation>
    <scope>NUCLEOTIDE SEQUENCE</scope>
</reference>